<dbReference type="GO" id="GO:0016020">
    <property type="term" value="C:membrane"/>
    <property type="evidence" value="ECO:0007669"/>
    <property type="project" value="UniProtKB-SubCell"/>
</dbReference>
<dbReference type="SUPFAM" id="SSF48264">
    <property type="entry name" value="Cytochrome P450"/>
    <property type="match status" value="1"/>
</dbReference>
<keyword evidence="13" id="KW-0325">Glycoprotein</keyword>
<dbReference type="GO" id="GO:0016705">
    <property type="term" value="F:oxidoreductase activity, acting on paired donors, with incorporation or reduction of molecular oxygen"/>
    <property type="evidence" value="ECO:0007669"/>
    <property type="project" value="InterPro"/>
</dbReference>
<comment type="caution">
    <text evidence="14">The sequence shown here is derived from an EMBL/GenBank/DDBJ whole genome shotgun (WGS) entry which is preliminary data.</text>
</comment>
<evidence type="ECO:0000256" key="8">
    <source>
        <dbReference type="ARBA" id="ARBA00022989"/>
    </source>
</evidence>
<evidence type="ECO:0000256" key="10">
    <source>
        <dbReference type="ARBA" id="ARBA00023004"/>
    </source>
</evidence>
<comment type="cofactor">
    <cofactor evidence="1">
        <name>heme</name>
        <dbReference type="ChEBI" id="CHEBI:30413"/>
    </cofactor>
</comment>
<evidence type="ECO:0000256" key="5">
    <source>
        <dbReference type="ARBA" id="ARBA00022617"/>
    </source>
</evidence>
<accession>A0AAD7HYH3</accession>
<dbReference type="Pfam" id="PF00067">
    <property type="entry name" value="p450"/>
    <property type="match status" value="1"/>
</dbReference>
<dbReference type="InterPro" id="IPR002401">
    <property type="entry name" value="Cyt_P450_E_grp-I"/>
</dbReference>
<dbReference type="AlphaFoldDB" id="A0AAD7HYH3"/>
<evidence type="ECO:0000256" key="1">
    <source>
        <dbReference type="ARBA" id="ARBA00001971"/>
    </source>
</evidence>
<keyword evidence="7" id="KW-0479">Metal-binding</keyword>
<dbReference type="PANTHER" id="PTHR46300">
    <property type="entry name" value="P450, PUTATIVE (EUROFUNG)-RELATED-RELATED"/>
    <property type="match status" value="1"/>
</dbReference>
<comment type="similarity">
    <text evidence="4">Belongs to the cytochrome P450 family.</text>
</comment>
<keyword evidence="9" id="KW-0560">Oxidoreductase</keyword>
<evidence type="ECO:0000256" key="9">
    <source>
        <dbReference type="ARBA" id="ARBA00023002"/>
    </source>
</evidence>
<evidence type="ECO:0000256" key="2">
    <source>
        <dbReference type="ARBA" id="ARBA00004167"/>
    </source>
</evidence>
<evidence type="ECO:0000256" key="3">
    <source>
        <dbReference type="ARBA" id="ARBA00005179"/>
    </source>
</evidence>
<evidence type="ECO:0000313" key="15">
    <source>
        <dbReference type="Proteomes" id="UP001215598"/>
    </source>
</evidence>
<keyword evidence="6" id="KW-0812">Transmembrane</keyword>
<keyword evidence="11" id="KW-0503">Monooxygenase</keyword>
<dbReference type="PANTHER" id="PTHR46300:SF2">
    <property type="entry name" value="CYTOCHROME P450 MONOOXYGENASE ALNH-RELATED"/>
    <property type="match status" value="1"/>
</dbReference>
<evidence type="ECO:0000256" key="6">
    <source>
        <dbReference type="ARBA" id="ARBA00022692"/>
    </source>
</evidence>
<dbReference type="GO" id="GO:0020037">
    <property type="term" value="F:heme binding"/>
    <property type="evidence" value="ECO:0007669"/>
    <property type="project" value="InterPro"/>
</dbReference>
<keyword evidence="15" id="KW-1185">Reference proteome</keyword>
<dbReference type="Gene3D" id="1.10.630.10">
    <property type="entry name" value="Cytochrome P450"/>
    <property type="match status" value="1"/>
</dbReference>
<keyword evidence="10" id="KW-0408">Iron</keyword>
<evidence type="ECO:0000256" key="7">
    <source>
        <dbReference type="ARBA" id="ARBA00022723"/>
    </source>
</evidence>
<evidence type="ECO:0000313" key="14">
    <source>
        <dbReference type="EMBL" id="KAJ7730193.1"/>
    </source>
</evidence>
<dbReference type="InterPro" id="IPR036396">
    <property type="entry name" value="Cyt_P450_sf"/>
</dbReference>
<evidence type="ECO:0000256" key="4">
    <source>
        <dbReference type="ARBA" id="ARBA00010617"/>
    </source>
</evidence>
<comment type="subcellular location">
    <subcellularLocation>
        <location evidence="2">Membrane</location>
        <topology evidence="2">Single-pass membrane protein</topology>
    </subcellularLocation>
</comment>
<sequence length="205" mass="22614">MDSATSVAGKLYSRLADVPDAERKEQELIAKNVSAVAYVSFPAGADTTSSAVQSFFLAMLIFPEVQQKAREELDRVVGRDRLTNLDDRKSLPYVGQALIKEIMRWQLVFPLASRTATPPNLCTMAILFLRGQCFSEALNLGLFSTILRCTRTLVEGWGVESQPPTAASAFAQNLSRIKMRDNNIFLIVASVLSPSIEDGKHPHQI</sequence>
<organism evidence="14 15">
    <name type="scientific">Mycena metata</name>
    <dbReference type="NCBI Taxonomy" id="1033252"/>
    <lineage>
        <taxon>Eukaryota</taxon>
        <taxon>Fungi</taxon>
        <taxon>Dikarya</taxon>
        <taxon>Basidiomycota</taxon>
        <taxon>Agaricomycotina</taxon>
        <taxon>Agaricomycetes</taxon>
        <taxon>Agaricomycetidae</taxon>
        <taxon>Agaricales</taxon>
        <taxon>Marasmiineae</taxon>
        <taxon>Mycenaceae</taxon>
        <taxon>Mycena</taxon>
    </lineage>
</organism>
<keyword evidence="8" id="KW-1133">Transmembrane helix</keyword>
<dbReference type="EMBL" id="JARKIB010000161">
    <property type="protein sequence ID" value="KAJ7730193.1"/>
    <property type="molecule type" value="Genomic_DNA"/>
</dbReference>
<dbReference type="InterPro" id="IPR001128">
    <property type="entry name" value="Cyt_P450"/>
</dbReference>
<gene>
    <name evidence="14" type="ORF">B0H16DRAFT_1733938</name>
</gene>
<keyword evidence="12" id="KW-0472">Membrane</keyword>
<dbReference type="GO" id="GO:0005506">
    <property type="term" value="F:iron ion binding"/>
    <property type="evidence" value="ECO:0007669"/>
    <property type="project" value="InterPro"/>
</dbReference>
<protein>
    <submittedName>
        <fullName evidence="14">Cytochrome P450</fullName>
    </submittedName>
</protein>
<evidence type="ECO:0000256" key="12">
    <source>
        <dbReference type="ARBA" id="ARBA00023136"/>
    </source>
</evidence>
<proteinExistence type="inferred from homology"/>
<evidence type="ECO:0000256" key="13">
    <source>
        <dbReference type="ARBA" id="ARBA00023180"/>
    </source>
</evidence>
<dbReference type="Proteomes" id="UP001215598">
    <property type="component" value="Unassembled WGS sequence"/>
</dbReference>
<dbReference type="InterPro" id="IPR050364">
    <property type="entry name" value="Cytochrome_P450_fung"/>
</dbReference>
<comment type="pathway">
    <text evidence="3">Secondary metabolite biosynthesis.</text>
</comment>
<dbReference type="GO" id="GO:0004497">
    <property type="term" value="F:monooxygenase activity"/>
    <property type="evidence" value="ECO:0007669"/>
    <property type="project" value="UniProtKB-KW"/>
</dbReference>
<evidence type="ECO:0000256" key="11">
    <source>
        <dbReference type="ARBA" id="ARBA00023033"/>
    </source>
</evidence>
<keyword evidence="5" id="KW-0349">Heme</keyword>
<reference evidence="14" key="1">
    <citation type="submission" date="2023-03" db="EMBL/GenBank/DDBJ databases">
        <title>Massive genome expansion in bonnet fungi (Mycena s.s.) driven by repeated elements and novel gene families across ecological guilds.</title>
        <authorList>
            <consortium name="Lawrence Berkeley National Laboratory"/>
            <person name="Harder C.B."/>
            <person name="Miyauchi S."/>
            <person name="Viragh M."/>
            <person name="Kuo A."/>
            <person name="Thoen E."/>
            <person name="Andreopoulos B."/>
            <person name="Lu D."/>
            <person name="Skrede I."/>
            <person name="Drula E."/>
            <person name="Henrissat B."/>
            <person name="Morin E."/>
            <person name="Kohler A."/>
            <person name="Barry K."/>
            <person name="LaButti K."/>
            <person name="Morin E."/>
            <person name="Salamov A."/>
            <person name="Lipzen A."/>
            <person name="Mereny Z."/>
            <person name="Hegedus B."/>
            <person name="Baldrian P."/>
            <person name="Stursova M."/>
            <person name="Weitz H."/>
            <person name="Taylor A."/>
            <person name="Grigoriev I.V."/>
            <person name="Nagy L.G."/>
            <person name="Martin F."/>
            <person name="Kauserud H."/>
        </authorList>
    </citation>
    <scope>NUCLEOTIDE SEQUENCE</scope>
    <source>
        <strain evidence="14">CBHHK182m</strain>
    </source>
</reference>
<dbReference type="PRINTS" id="PR00463">
    <property type="entry name" value="EP450I"/>
</dbReference>
<name>A0AAD7HYH3_9AGAR</name>